<dbReference type="PANTHER" id="PTHR42796">
    <property type="entry name" value="FUMARYLACETOACETATE HYDROLASE DOMAIN-CONTAINING PROTEIN 2A-RELATED"/>
    <property type="match status" value="1"/>
</dbReference>
<protein>
    <submittedName>
        <fullName evidence="5">Fumarylacetoacetate hydrolase family protein</fullName>
    </submittedName>
</protein>
<evidence type="ECO:0000259" key="4">
    <source>
        <dbReference type="Pfam" id="PF01557"/>
    </source>
</evidence>
<dbReference type="InterPro" id="IPR036663">
    <property type="entry name" value="Fumarylacetoacetase_C_sf"/>
</dbReference>
<evidence type="ECO:0000256" key="3">
    <source>
        <dbReference type="ARBA" id="ARBA00022723"/>
    </source>
</evidence>
<keyword evidence="6" id="KW-1185">Reference proteome</keyword>
<comment type="caution">
    <text evidence="5">The sequence shown here is derived from an EMBL/GenBank/DDBJ whole genome shotgun (WGS) entry which is preliminary data.</text>
</comment>
<keyword evidence="3" id="KW-0479">Metal-binding</keyword>
<organism evidence="5 6">
    <name type="scientific">Pelomonas parva</name>
    <dbReference type="NCBI Taxonomy" id="3299032"/>
    <lineage>
        <taxon>Bacteria</taxon>
        <taxon>Pseudomonadati</taxon>
        <taxon>Pseudomonadota</taxon>
        <taxon>Betaproteobacteria</taxon>
        <taxon>Burkholderiales</taxon>
        <taxon>Sphaerotilaceae</taxon>
        <taxon>Roseateles</taxon>
    </lineage>
</organism>
<dbReference type="Proteomes" id="UP001606210">
    <property type="component" value="Unassembled WGS sequence"/>
</dbReference>
<dbReference type="PANTHER" id="PTHR42796:SF4">
    <property type="entry name" value="FUMARYLACETOACETATE HYDROLASE DOMAIN-CONTAINING PROTEIN 2A"/>
    <property type="match status" value="1"/>
</dbReference>
<evidence type="ECO:0000313" key="5">
    <source>
        <dbReference type="EMBL" id="MFG6432302.1"/>
    </source>
</evidence>
<dbReference type="InterPro" id="IPR051121">
    <property type="entry name" value="FAH"/>
</dbReference>
<dbReference type="GO" id="GO:0016787">
    <property type="term" value="F:hydrolase activity"/>
    <property type="evidence" value="ECO:0007669"/>
    <property type="project" value="UniProtKB-KW"/>
</dbReference>
<dbReference type="Gene3D" id="3.90.850.10">
    <property type="entry name" value="Fumarylacetoacetase-like, C-terminal domain"/>
    <property type="match status" value="1"/>
</dbReference>
<proteinExistence type="inferred from homology"/>
<reference evidence="5 6" key="1">
    <citation type="submission" date="2024-08" db="EMBL/GenBank/DDBJ databases">
        <authorList>
            <person name="Lu H."/>
        </authorList>
    </citation>
    <scope>NUCLEOTIDE SEQUENCE [LARGE SCALE GENOMIC DNA]</scope>
    <source>
        <strain evidence="5 6">LYH14W</strain>
    </source>
</reference>
<feature type="domain" description="Fumarylacetoacetase-like C-terminal" evidence="4">
    <location>
        <begin position="78"/>
        <end position="284"/>
    </location>
</feature>
<dbReference type="RefSeq" id="WP_394482057.1">
    <property type="nucleotide sequence ID" value="NZ_JBIGHV010000008.1"/>
</dbReference>
<evidence type="ECO:0000313" key="6">
    <source>
        <dbReference type="Proteomes" id="UP001606210"/>
    </source>
</evidence>
<dbReference type="EMBL" id="JBIGHV010000008">
    <property type="protein sequence ID" value="MFG6432302.1"/>
    <property type="molecule type" value="Genomic_DNA"/>
</dbReference>
<dbReference type="SUPFAM" id="SSF56529">
    <property type="entry name" value="FAH"/>
    <property type="match status" value="1"/>
</dbReference>
<accession>A0ABW7F6P3</accession>
<evidence type="ECO:0000256" key="2">
    <source>
        <dbReference type="ARBA" id="ARBA00010211"/>
    </source>
</evidence>
<sequence length="289" mass="31085">MKFTTFVSAEGRNRLGLVDGDRVIDLNAAQPQVPADLRAALEAGVDLAAAATAALASDAPRLLLASLTLAPLVPEPGKTICLGLNYYDHAKEGGREKPEYPWFFFRGKSSLIGHGAAGQLPRVSEKFDYEAELALVIGAKVPRHASQADALNYVFGYTCFNDMSVRDYQKRTPQWTIGKNFDATGGFGPVLVTADELAPGATGLRIQSRLNGRVMQDASTTDMIWSVAETIALLSDCLTLEPGDVIVMGTPAGVGQARTPPVWMKDGDVIEIEIERIGLLSNPIRREEA</sequence>
<comment type="cofactor">
    <cofactor evidence="1">
        <name>Mg(2+)</name>
        <dbReference type="ChEBI" id="CHEBI:18420"/>
    </cofactor>
</comment>
<comment type="similarity">
    <text evidence="2">Belongs to the FAH family.</text>
</comment>
<evidence type="ECO:0000256" key="1">
    <source>
        <dbReference type="ARBA" id="ARBA00001946"/>
    </source>
</evidence>
<dbReference type="Pfam" id="PF01557">
    <property type="entry name" value="FAA_hydrolase"/>
    <property type="match status" value="1"/>
</dbReference>
<keyword evidence="5" id="KW-0378">Hydrolase</keyword>
<gene>
    <name evidence="5" type="ORF">ACG00Y_20455</name>
</gene>
<name>A0ABW7F6P3_9BURK</name>
<dbReference type="InterPro" id="IPR011234">
    <property type="entry name" value="Fumarylacetoacetase-like_C"/>
</dbReference>